<keyword evidence="5" id="KW-1133">Transmembrane helix</keyword>
<keyword evidence="8" id="KW-1185">Reference proteome</keyword>
<dbReference type="OrthoDB" id="414175at2759"/>
<evidence type="ECO:0000256" key="5">
    <source>
        <dbReference type="ARBA" id="ARBA00022989"/>
    </source>
</evidence>
<dbReference type="EMBL" id="KN832881">
    <property type="protein sequence ID" value="KIM97693.1"/>
    <property type="molecule type" value="Genomic_DNA"/>
</dbReference>
<name>A0A0C3CFI1_OIDMZ</name>
<dbReference type="GO" id="GO:0016020">
    <property type="term" value="C:membrane"/>
    <property type="evidence" value="ECO:0007669"/>
    <property type="project" value="UniProtKB-SubCell"/>
</dbReference>
<organism evidence="7 8">
    <name type="scientific">Oidiodendron maius (strain Zn)</name>
    <dbReference type="NCBI Taxonomy" id="913774"/>
    <lineage>
        <taxon>Eukaryota</taxon>
        <taxon>Fungi</taxon>
        <taxon>Dikarya</taxon>
        <taxon>Ascomycota</taxon>
        <taxon>Pezizomycotina</taxon>
        <taxon>Leotiomycetes</taxon>
        <taxon>Leotiomycetes incertae sedis</taxon>
        <taxon>Myxotrichaceae</taxon>
        <taxon>Oidiodendron</taxon>
    </lineage>
</organism>
<keyword evidence="4" id="KW-0735">Signal-anchor</keyword>
<accession>A0A0C3CFI1</accession>
<reference evidence="8" key="2">
    <citation type="submission" date="2015-01" db="EMBL/GenBank/DDBJ databases">
        <title>Evolutionary Origins and Diversification of the Mycorrhizal Mutualists.</title>
        <authorList>
            <consortium name="DOE Joint Genome Institute"/>
            <consortium name="Mycorrhizal Genomics Consortium"/>
            <person name="Kohler A."/>
            <person name="Kuo A."/>
            <person name="Nagy L.G."/>
            <person name="Floudas D."/>
            <person name="Copeland A."/>
            <person name="Barry K.W."/>
            <person name="Cichocki N."/>
            <person name="Veneault-Fourrey C."/>
            <person name="LaButti K."/>
            <person name="Lindquist E.A."/>
            <person name="Lipzen A."/>
            <person name="Lundell T."/>
            <person name="Morin E."/>
            <person name="Murat C."/>
            <person name="Riley R."/>
            <person name="Ohm R."/>
            <person name="Sun H."/>
            <person name="Tunlid A."/>
            <person name="Henrissat B."/>
            <person name="Grigoriev I.V."/>
            <person name="Hibbett D.S."/>
            <person name="Martin F."/>
        </authorList>
    </citation>
    <scope>NUCLEOTIDE SEQUENCE [LARGE SCALE GENOMIC DNA]</scope>
    <source>
        <strain evidence="8">Zn</strain>
    </source>
</reference>
<dbReference type="Gene3D" id="3.90.550.50">
    <property type="match status" value="1"/>
</dbReference>
<evidence type="ECO:0000256" key="4">
    <source>
        <dbReference type="ARBA" id="ARBA00022968"/>
    </source>
</evidence>
<reference evidence="7 8" key="1">
    <citation type="submission" date="2014-04" db="EMBL/GenBank/DDBJ databases">
        <authorList>
            <consortium name="DOE Joint Genome Institute"/>
            <person name="Kuo A."/>
            <person name="Martino E."/>
            <person name="Perotto S."/>
            <person name="Kohler A."/>
            <person name="Nagy L.G."/>
            <person name="Floudas D."/>
            <person name="Copeland A."/>
            <person name="Barry K.W."/>
            <person name="Cichocki N."/>
            <person name="Veneault-Fourrey C."/>
            <person name="LaButti K."/>
            <person name="Lindquist E.A."/>
            <person name="Lipzen A."/>
            <person name="Lundell T."/>
            <person name="Morin E."/>
            <person name="Murat C."/>
            <person name="Sun H."/>
            <person name="Tunlid A."/>
            <person name="Henrissat B."/>
            <person name="Grigoriev I.V."/>
            <person name="Hibbett D.S."/>
            <person name="Martin F."/>
            <person name="Nordberg H.P."/>
            <person name="Cantor M.N."/>
            <person name="Hua S.X."/>
        </authorList>
    </citation>
    <scope>NUCLEOTIDE SEQUENCE [LARGE SCALE GENOMIC DNA]</scope>
    <source>
        <strain evidence="7 8">Zn</strain>
    </source>
</reference>
<dbReference type="HOGENOM" id="CLU_022549_1_1_1"/>
<evidence type="ECO:0000256" key="2">
    <source>
        <dbReference type="ARBA" id="ARBA00006462"/>
    </source>
</evidence>
<sequence>MTFLQCAPDDVLIFSDMELDIGGRHIYDCLDKVIDKTKKHADFDLYRIQKEYQREGGDVSSLNRARDAWKLDKYKNIHTAQKAHQLRPDKSWYFFIDADTYIFWPSFFAWLKRLNPNDKLYLGSVVNVGVPPFAHGGSGYLLSKAAMAELVGDDAEELAARYDKDAIRGCCGDQEIAKILFNKGINATNVRPMINGENATSIPFGPSQWCQPLITMHHMSPESVNNVWQYEGRRAHPNDVLLSEDFFYTYAQEKIIASRKDWDNVSNDNIYKKSEDNDNFGGWWTFNKPYFSYKSCSKACEEDERCFQFSYTSRKCGFGAAFKVGTKRIPKDGVNMKSGWHLDKIAKFTSEHKCKGPDWDSLA</sequence>
<evidence type="ECO:0000313" key="8">
    <source>
        <dbReference type="Proteomes" id="UP000054321"/>
    </source>
</evidence>
<gene>
    <name evidence="7" type="ORF">OIDMADRAFT_202728</name>
</gene>
<dbReference type="AlphaFoldDB" id="A0A0C3CFI1"/>
<keyword evidence="6" id="KW-0472">Membrane</keyword>
<proteinExistence type="inferred from homology"/>
<evidence type="ECO:0008006" key="9">
    <source>
        <dbReference type="Google" id="ProtNLM"/>
    </source>
</evidence>
<protein>
    <recommendedName>
        <fullName evidence="9">Glycosyltransferase family 31 protein</fullName>
    </recommendedName>
</protein>
<evidence type="ECO:0000256" key="3">
    <source>
        <dbReference type="ARBA" id="ARBA00022692"/>
    </source>
</evidence>
<dbReference type="InterPro" id="IPR026050">
    <property type="entry name" value="C1GALT1/C1GALT1_chp1"/>
</dbReference>
<dbReference type="Proteomes" id="UP000054321">
    <property type="component" value="Unassembled WGS sequence"/>
</dbReference>
<comment type="subcellular location">
    <subcellularLocation>
        <location evidence="1">Membrane</location>
        <topology evidence="1">Single-pass type II membrane protein</topology>
    </subcellularLocation>
</comment>
<evidence type="ECO:0000256" key="6">
    <source>
        <dbReference type="ARBA" id="ARBA00023136"/>
    </source>
</evidence>
<dbReference type="SUPFAM" id="SSF57414">
    <property type="entry name" value="Hairpin loop containing domain-like"/>
    <property type="match status" value="1"/>
</dbReference>
<evidence type="ECO:0000313" key="7">
    <source>
        <dbReference type="EMBL" id="KIM97693.1"/>
    </source>
</evidence>
<dbReference type="PANTHER" id="PTHR23033">
    <property type="entry name" value="BETA1,3-GALACTOSYLTRANSFERASE"/>
    <property type="match status" value="1"/>
</dbReference>
<dbReference type="InParanoid" id="A0A0C3CFI1"/>
<dbReference type="PANTHER" id="PTHR23033:SF40">
    <property type="entry name" value="APPLE DOMAIN-CONTAINING PROTEIN"/>
    <property type="match status" value="1"/>
</dbReference>
<comment type="similarity">
    <text evidence="2">Belongs to the glycosyltransferase 31 family. Beta3-Gal-T subfamily.</text>
</comment>
<keyword evidence="3" id="KW-0812">Transmembrane</keyword>
<evidence type="ECO:0000256" key="1">
    <source>
        <dbReference type="ARBA" id="ARBA00004606"/>
    </source>
</evidence>